<keyword evidence="5" id="KW-0029">Amino-acid transport</keyword>
<dbReference type="GO" id="GO:0006865">
    <property type="term" value="P:amino acid transport"/>
    <property type="evidence" value="ECO:0007669"/>
    <property type="project" value="UniProtKB-UniRule"/>
</dbReference>
<keyword evidence="2 7" id="KW-0813">Transport</keyword>
<evidence type="ECO:0000256" key="7">
    <source>
        <dbReference type="RuleBase" id="RU369116"/>
    </source>
</evidence>
<dbReference type="CDD" id="cd03294">
    <property type="entry name" value="ABC_Pro_Gly_Betaine"/>
    <property type="match status" value="1"/>
</dbReference>
<dbReference type="InterPro" id="IPR000644">
    <property type="entry name" value="CBS_dom"/>
</dbReference>
<name>A0AB74DNC7_STRSA</name>
<dbReference type="PANTHER" id="PTHR43869:SF1">
    <property type="entry name" value="GLYCINE BETAINE_PROLINE BETAINE TRANSPORT SYSTEM ATP-BINDING PROTEIN PROV"/>
    <property type="match status" value="1"/>
</dbReference>
<dbReference type="InterPro" id="IPR017871">
    <property type="entry name" value="ABC_transporter-like_CS"/>
</dbReference>
<comment type="caution">
    <text evidence="9">The sequence shown here is derived from an EMBL/GenBank/DDBJ whole genome shotgun (WGS) entry which is preliminary data.</text>
</comment>
<keyword evidence="6" id="KW-0129">CBS domain</keyword>
<dbReference type="InterPro" id="IPR046342">
    <property type="entry name" value="CBS_dom_sf"/>
</dbReference>
<dbReference type="PROSITE" id="PS50893">
    <property type="entry name" value="ABC_TRANSPORTER_2"/>
    <property type="match status" value="1"/>
</dbReference>
<gene>
    <name evidence="9" type="primary">opuAA</name>
    <name evidence="9" type="ORF">D8879_00650</name>
</gene>
<evidence type="ECO:0000313" key="10">
    <source>
        <dbReference type="Proteomes" id="UP000273966"/>
    </source>
</evidence>
<dbReference type="GO" id="GO:0031460">
    <property type="term" value="P:glycine betaine transport"/>
    <property type="evidence" value="ECO:0007669"/>
    <property type="project" value="InterPro"/>
</dbReference>
<keyword evidence="7" id="KW-0472">Membrane</keyword>
<reference evidence="9 10" key="1">
    <citation type="submission" date="2018-11" db="EMBL/GenBank/DDBJ databases">
        <title>Species Designations Belie Phenotypic and Genotypic Heterogeneity in Oral Streptococci.</title>
        <authorList>
            <person name="Velsko I."/>
        </authorList>
    </citation>
    <scope>NUCLEOTIDE SEQUENCE [LARGE SCALE GENOMIC DNA]</scope>
    <source>
        <strain evidence="9 10">BCC16</strain>
    </source>
</reference>
<sequence length="374" mass="41833">MVQQAKSKTEILEKTGATVGVYDVNFEVQTGEIFVIMGLSGSGKSTLIRLLNRLIDPTSGDIYIDGQDVAKMNEEELRDVRRHKLNMVFQNFGLFPHRTILENTEFGLEVRGVDKEERTRLAEQALDNAGLLSFKDQYPDQLSGGMQQRVGLARALANNPDILLMDEAFSALDPLIRREMQDELLDLQAEHERTIIFITHDLNEALRIGDRIAIMADGQIMQIGTGEEILTNPANDFVREFVEDVDRSKVLTAQNIMTTPLTTNIDIDGPTVALNRMKKEEVSMLLAVDRKRHLKGSLTAEAARDARKQHQALAEVIDKNVRKVTQETLITDIFPLIYDSPAPLAVVDDKDKLVGVIIKGRVIEALANTTETEE</sequence>
<evidence type="ECO:0000259" key="8">
    <source>
        <dbReference type="PROSITE" id="PS50893"/>
    </source>
</evidence>
<dbReference type="GO" id="GO:0016887">
    <property type="term" value="F:ATP hydrolysis activity"/>
    <property type="evidence" value="ECO:0007669"/>
    <property type="project" value="UniProtKB-UniRule"/>
</dbReference>
<dbReference type="GO" id="GO:0005886">
    <property type="term" value="C:plasma membrane"/>
    <property type="evidence" value="ECO:0007669"/>
    <property type="project" value="UniProtKB-SubCell"/>
</dbReference>
<keyword evidence="9" id="KW-0378">Hydrolase</keyword>
<keyword evidence="3 7" id="KW-0547">Nucleotide-binding</keyword>
<dbReference type="PANTHER" id="PTHR43869">
    <property type="entry name" value="GLYCINE BETAINE/PROLINE BETAINE TRANSPORT SYSTEM ATP-BINDING PROTEIN PROV"/>
    <property type="match status" value="1"/>
</dbReference>
<dbReference type="InterPro" id="IPR003593">
    <property type="entry name" value="AAA+_ATPase"/>
</dbReference>
<dbReference type="Gene3D" id="3.40.50.300">
    <property type="entry name" value="P-loop containing nucleotide triphosphate hydrolases"/>
    <property type="match status" value="1"/>
</dbReference>
<proteinExistence type="inferred from homology"/>
<feature type="domain" description="ABC transporter" evidence="8">
    <location>
        <begin position="6"/>
        <end position="242"/>
    </location>
</feature>
<dbReference type="Pfam" id="PF00571">
    <property type="entry name" value="CBS"/>
    <property type="match status" value="1"/>
</dbReference>
<dbReference type="InterPro" id="IPR051921">
    <property type="entry name" value="ABC_osmolyte_uptake_ATP-bind"/>
</dbReference>
<dbReference type="AlphaFoldDB" id="A0AB74DNC7"/>
<protein>
    <recommendedName>
        <fullName evidence="7">Quaternary amine transport ATP-binding protein</fullName>
        <ecNumber evidence="7">7.6.2.9</ecNumber>
    </recommendedName>
</protein>
<evidence type="ECO:0000256" key="6">
    <source>
        <dbReference type="ARBA" id="ARBA00023122"/>
    </source>
</evidence>
<comment type="similarity">
    <text evidence="1 7">Belongs to the ABC transporter superfamily.</text>
</comment>
<dbReference type="SMART" id="SM00382">
    <property type="entry name" value="AAA"/>
    <property type="match status" value="1"/>
</dbReference>
<dbReference type="SUPFAM" id="SSF52540">
    <property type="entry name" value="P-loop containing nucleoside triphosphate hydrolases"/>
    <property type="match status" value="1"/>
</dbReference>
<dbReference type="InterPro" id="IPR027417">
    <property type="entry name" value="P-loop_NTPase"/>
</dbReference>
<dbReference type="Pfam" id="PF00005">
    <property type="entry name" value="ABC_tran"/>
    <property type="match status" value="1"/>
</dbReference>
<dbReference type="InterPro" id="IPR003439">
    <property type="entry name" value="ABC_transporter-like_ATP-bd"/>
</dbReference>
<dbReference type="Proteomes" id="UP000273966">
    <property type="component" value="Unassembled WGS sequence"/>
</dbReference>
<dbReference type="GO" id="GO:0015418">
    <property type="term" value="F:ABC-type quaternary ammonium compound transporting activity"/>
    <property type="evidence" value="ECO:0007669"/>
    <property type="project" value="UniProtKB-EC"/>
</dbReference>
<evidence type="ECO:0000256" key="2">
    <source>
        <dbReference type="ARBA" id="ARBA00022448"/>
    </source>
</evidence>
<dbReference type="GO" id="GO:0006970">
    <property type="term" value="P:response to osmotic stress"/>
    <property type="evidence" value="ECO:0007669"/>
    <property type="project" value="UniProtKB-ARBA"/>
</dbReference>
<dbReference type="PROSITE" id="PS00211">
    <property type="entry name" value="ABC_TRANSPORTER_1"/>
    <property type="match status" value="1"/>
</dbReference>
<evidence type="ECO:0000313" key="9">
    <source>
        <dbReference type="EMBL" id="RSI33609.1"/>
    </source>
</evidence>
<dbReference type="NCBIfam" id="TIGR01186">
    <property type="entry name" value="proV"/>
    <property type="match status" value="1"/>
</dbReference>
<dbReference type="EMBL" id="RJMT01000001">
    <property type="protein sequence ID" value="RSI33609.1"/>
    <property type="molecule type" value="Genomic_DNA"/>
</dbReference>
<comment type="subcellular location">
    <subcellularLocation>
        <location evidence="7">Cell inner membrane</location>
        <topology evidence="7">Peripheral membrane protein</topology>
    </subcellularLocation>
</comment>
<evidence type="ECO:0000256" key="3">
    <source>
        <dbReference type="ARBA" id="ARBA00022741"/>
    </source>
</evidence>
<keyword evidence="4 7" id="KW-0067">ATP-binding</keyword>
<comment type="subunit">
    <text evidence="7">The complex is probably composed of two ATP-binding proteins, two transmembrane proteins and a solute-binding protein.</text>
</comment>
<dbReference type="FunFam" id="3.40.50.300:FF:000201">
    <property type="entry name" value="Glycine betaine/L-proline ABC transporter ATP-binding protein"/>
    <property type="match status" value="1"/>
</dbReference>
<dbReference type="InterPro" id="IPR005892">
    <property type="entry name" value="Gly-betaine_transp_ATP-bd"/>
</dbReference>
<dbReference type="Gene3D" id="3.10.580.10">
    <property type="entry name" value="CBS-domain"/>
    <property type="match status" value="1"/>
</dbReference>
<organism evidence="9 10">
    <name type="scientific">Streptococcus sanguinis</name>
    <dbReference type="NCBI Taxonomy" id="1305"/>
    <lineage>
        <taxon>Bacteria</taxon>
        <taxon>Bacillati</taxon>
        <taxon>Bacillota</taxon>
        <taxon>Bacilli</taxon>
        <taxon>Lactobacillales</taxon>
        <taxon>Streptococcaceae</taxon>
        <taxon>Streptococcus</taxon>
    </lineage>
</organism>
<dbReference type="SUPFAM" id="SSF54631">
    <property type="entry name" value="CBS-domain pair"/>
    <property type="match status" value="1"/>
</dbReference>
<dbReference type="GO" id="GO:0005524">
    <property type="term" value="F:ATP binding"/>
    <property type="evidence" value="ECO:0007669"/>
    <property type="project" value="UniProtKB-UniRule"/>
</dbReference>
<evidence type="ECO:0000256" key="5">
    <source>
        <dbReference type="ARBA" id="ARBA00022970"/>
    </source>
</evidence>
<comment type="catalytic activity">
    <reaction evidence="7">
        <text>a quaternary ammonium(out) + ATP + H2O = a quaternary ammonium(in) + ADP + phosphate + H(+)</text>
        <dbReference type="Rhea" id="RHEA:11036"/>
        <dbReference type="ChEBI" id="CHEBI:15377"/>
        <dbReference type="ChEBI" id="CHEBI:15378"/>
        <dbReference type="ChEBI" id="CHEBI:30616"/>
        <dbReference type="ChEBI" id="CHEBI:35267"/>
        <dbReference type="ChEBI" id="CHEBI:43474"/>
        <dbReference type="ChEBI" id="CHEBI:456216"/>
    </reaction>
</comment>
<dbReference type="EC" id="7.6.2.9" evidence="7"/>
<accession>A0AB74DNC7</accession>
<keyword evidence="7" id="KW-1003">Cell membrane</keyword>
<evidence type="ECO:0000256" key="4">
    <source>
        <dbReference type="ARBA" id="ARBA00022840"/>
    </source>
</evidence>
<keyword evidence="7" id="KW-0997">Cell inner membrane</keyword>
<evidence type="ECO:0000256" key="1">
    <source>
        <dbReference type="ARBA" id="ARBA00005417"/>
    </source>
</evidence>